<dbReference type="STRING" id="1618392.UW41_C0002G0003"/>
<dbReference type="InterPro" id="IPR014717">
    <property type="entry name" value="Transl_elong_EF1B/ribsomal_bS6"/>
</dbReference>
<comment type="caution">
    <text evidence="2">The sequence shown here is derived from an EMBL/GenBank/DDBJ whole genome shotgun (WGS) entry which is preliminary data.</text>
</comment>
<proteinExistence type="predicted"/>
<organism evidence="2 3">
    <name type="scientific">Candidatus Collierbacteria bacterium GW2011_GWC2_44_18</name>
    <dbReference type="NCBI Taxonomy" id="1618392"/>
    <lineage>
        <taxon>Bacteria</taxon>
        <taxon>Candidatus Collieribacteriota</taxon>
    </lineage>
</organism>
<keyword evidence="1" id="KW-0472">Membrane</keyword>
<dbReference type="GO" id="GO:0043107">
    <property type="term" value="P:type IV pilus-dependent motility"/>
    <property type="evidence" value="ECO:0007669"/>
    <property type="project" value="InterPro"/>
</dbReference>
<dbReference type="EMBL" id="LCIE01000002">
    <property type="protein sequence ID" value="KKT49727.1"/>
    <property type="molecule type" value="Genomic_DNA"/>
</dbReference>
<reference evidence="2 3" key="1">
    <citation type="journal article" date="2015" name="Nature">
        <title>rRNA introns, odd ribosomes, and small enigmatic genomes across a large radiation of phyla.</title>
        <authorList>
            <person name="Brown C.T."/>
            <person name="Hug L.A."/>
            <person name="Thomas B.C."/>
            <person name="Sharon I."/>
            <person name="Castelle C.J."/>
            <person name="Singh A."/>
            <person name="Wilkins M.J."/>
            <person name="Williams K.H."/>
            <person name="Banfield J.F."/>
        </authorList>
    </citation>
    <scope>NUCLEOTIDE SEQUENCE [LARGE SCALE GENOMIC DNA]</scope>
</reference>
<protein>
    <submittedName>
        <fullName evidence="2">Uncharacterized protein</fullName>
    </submittedName>
</protein>
<evidence type="ECO:0000313" key="3">
    <source>
        <dbReference type="Proteomes" id="UP000034172"/>
    </source>
</evidence>
<dbReference type="Proteomes" id="UP000034172">
    <property type="component" value="Unassembled WGS sequence"/>
</dbReference>
<accession>A0A0G1K0R2</accession>
<sequence length="218" mass="24625">MALIDNEKYSLFYQRVRLVYQRPEVKASLEVILSVFTVTMLIFAAIRPTLTNVASLQKKVEDLNSVNKKADNKIAQVFSAQADINKFQDKLHLFDEAVPNEFSYQDMAGRIELIARRRGLTVQTVSMPGVRIFGTTKGVSDMFQKILSKNQNNIIQTGVSFTVTGDPNNIDGFLKEMENLDRLAVLDSITLSSEPTMANEVKTVKANCLIYFYFYSES</sequence>
<name>A0A0G1K0R2_9BACT</name>
<keyword evidence="1" id="KW-1133">Transmembrane helix</keyword>
<evidence type="ECO:0000313" key="2">
    <source>
        <dbReference type="EMBL" id="KKT49727.1"/>
    </source>
</evidence>
<dbReference type="AlphaFoldDB" id="A0A0G1K0R2"/>
<dbReference type="GO" id="GO:0043683">
    <property type="term" value="P:type IV pilus assembly"/>
    <property type="evidence" value="ECO:0007669"/>
    <property type="project" value="InterPro"/>
</dbReference>
<feature type="transmembrane region" description="Helical" evidence="1">
    <location>
        <begin position="27"/>
        <end position="46"/>
    </location>
</feature>
<evidence type="ECO:0000256" key="1">
    <source>
        <dbReference type="SAM" id="Phobius"/>
    </source>
</evidence>
<dbReference type="Gene3D" id="3.30.70.60">
    <property type="match status" value="1"/>
</dbReference>
<gene>
    <name evidence="2" type="ORF">UW41_C0002G0003</name>
</gene>
<keyword evidence="1" id="KW-0812">Transmembrane</keyword>